<name>W9CCI1_SCLBF</name>
<sequence>MSRRTVSPSASSASTSSRGGSLWSHTSQSTHSNSTAPTSFEASNDKRVVYFKETPRGPKNYRGFESESENGLDSGYAYVSEELTPRHTTKSDISWTTKVAQDVMIHLEFDCSEDIESHLEELSRLKRLGRFNDARRYFESCRTYCGNHPDLIIDYVDTLLAQGALKDVLDFVTSKDPPILAEDCGQTYHHYLHSALCVVKVLTLGWLEDAVIEWRQAKSDMISELKKDFVELSSLQIRFLCHFVYLETTYVKFMGSLHPSPGFDIIWESNWVELYAYLLRRNRVWDMRDIFHQVLNASGVKRAIGLFFGTGVSVDDSIDKFVSEWTQDGDESTELAMLDVLVTVGLQLCPPNGPVDGAAKQTINQCMEYARRIATSIRERCPTSIKSSSYLLWILAEVSLAETLGEKEKSSSNSCPDNSDGFLFFVDRLPIYVPRASETSSCRITPHSKQCNELLSLGLNAARDLGDYDLEVSYLEELVYKSGVPQLYLPDLIGLQKNVIGNKSGYLGACLAKYLWATEQETRRELSNELSEIDRQDTSADRYGDPILKWFQRKIQLALCSSFGGSKELQDLFSWIEKSAFYRMPEEYRDQYQQFHSKLRTDDYYLGGNSITKYNGKYKTSEPCQLTGKPNEYNARNAEPKPETHRSSYPNTLQRPRNKLDQDSSPQRGEIVEFHQSHHPVPKTKSDLQYLLDEPEYPRRDLGSNIASTPYFRRRQFDLTTSTNSRHMSPLPYRNRRWHRSPSPDRYHRLHRSPSPDRYRRLHRSPSPDRYHRLHRSPSPYRYLNTEFQQVILSGLLGSRELYVERSGRRLRSPSPSDKRNEIRSVEPESTSGKSVPLDTAKEVKKDEDPDDRSSKLSEECHNKSQAAHVEKAESSSDSEHSSKAD</sequence>
<feature type="compositionally biased region" description="Basic and acidic residues" evidence="1">
    <location>
        <begin position="817"/>
        <end position="827"/>
    </location>
</feature>
<feature type="region of interest" description="Disordered" evidence="1">
    <location>
        <begin position="617"/>
        <end position="666"/>
    </location>
</feature>
<dbReference type="AlphaFoldDB" id="W9CCI1"/>
<comment type="caution">
    <text evidence="2">The sequence shown here is derived from an EMBL/GenBank/DDBJ whole genome shotgun (WGS) entry which is preliminary data.</text>
</comment>
<feature type="region of interest" description="Disordered" evidence="1">
    <location>
        <begin position="1"/>
        <end position="40"/>
    </location>
</feature>
<dbReference type="EMBL" id="AYSA01000305">
    <property type="protein sequence ID" value="ESZ93571.1"/>
    <property type="molecule type" value="Genomic_DNA"/>
</dbReference>
<evidence type="ECO:0000313" key="2">
    <source>
        <dbReference type="EMBL" id="ESZ93571.1"/>
    </source>
</evidence>
<feature type="region of interest" description="Disordered" evidence="1">
    <location>
        <begin position="719"/>
        <end position="777"/>
    </location>
</feature>
<dbReference type="OrthoDB" id="4838614at2759"/>
<dbReference type="Proteomes" id="UP000019487">
    <property type="component" value="Unassembled WGS sequence"/>
</dbReference>
<feature type="compositionally biased region" description="Low complexity" evidence="1">
    <location>
        <begin position="1"/>
        <end position="35"/>
    </location>
</feature>
<keyword evidence="3" id="KW-1185">Reference proteome</keyword>
<protein>
    <submittedName>
        <fullName evidence="2">Uncharacterized protein</fullName>
    </submittedName>
</protein>
<proteinExistence type="predicted"/>
<evidence type="ECO:0000313" key="3">
    <source>
        <dbReference type="Proteomes" id="UP000019487"/>
    </source>
</evidence>
<accession>W9CCI1</accession>
<dbReference type="HOGENOM" id="CLU_325452_0_0_1"/>
<evidence type="ECO:0000256" key="1">
    <source>
        <dbReference type="SAM" id="MobiDB-lite"/>
    </source>
</evidence>
<gene>
    <name evidence="2" type="ORF">SBOR_6054</name>
</gene>
<feature type="region of interest" description="Disordered" evidence="1">
    <location>
        <begin position="807"/>
        <end position="886"/>
    </location>
</feature>
<organism evidence="2 3">
    <name type="scientific">Sclerotinia borealis (strain F-4128)</name>
    <dbReference type="NCBI Taxonomy" id="1432307"/>
    <lineage>
        <taxon>Eukaryota</taxon>
        <taxon>Fungi</taxon>
        <taxon>Dikarya</taxon>
        <taxon>Ascomycota</taxon>
        <taxon>Pezizomycotina</taxon>
        <taxon>Leotiomycetes</taxon>
        <taxon>Helotiales</taxon>
        <taxon>Sclerotiniaceae</taxon>
        <taxon>Sclerotinia</taxon>
    </lineage>
</organism>
<reference evidence="2 3" key="1">
    <citation type="journal article" date="2014" name="Genome Announc.">
        <title>Draft genome sequence of Sclerotinia borealis, a psychrophilic plant pathogenic fungus.</title>
        <authorList>
            <person name="Mardanov A.V."/>
            <person name="Beletsky A.V."/>
            <person name="Kadnikov V.V."/>
            <person name="Ignatov A.N."/>
            <person name="Ravin N.V."/>
        </authorList>
    </citation>
    <scope>NUCLEOTIDE SEQUENCE [LARGE SCALE GENOMIC DNA]</scope>
    <source>
        <strain evidence="3">F-4157</strain>
    </source>
</reference>
<feature type="compositionally biased region" description="Basic and acidic residues" evidence="1">
    <location>
        <begin position="840"/>
        <end position="886"/>
    </location>
</feature>
<dbReference type="STRING" id="1432307.W9CCI1"/>